<dbReference type="RefSeq" id="WP_382381415.1">
    <property type="nucleotide sequence ID" value="NZ_JBHMEZ010000003.1"/>
</dbReference>
<evidence type="ECO:0000256" key="3">
    <source>
        <dbReference type="ARBA" id="ARBA00023139"/>
    </source>
</evidence>
<evidence type="ECO:0000313" key="6">
    <source>
        <dbReference type="EMBL" id="MFB9052240.1"/>
    </source>
</evidence>
<dbReference type="EMBL" id="JBHMEZ010000003">
    <property type="protein sequence ID" value="MFB9052240.1"/>
    <property type="molecule type" value="Genomic_DNA"/>
</dbReference>
<gene>
    <name evidence="6" type="ORF">ACFFVB_04040</name>
</gene>
<evidence type="ECO:0000256" key="4">
    <source>
        <dbReference type="ARBA" id="ARBA00023288"/>
    </source>
</evidence>
<sequence length="415" mass="46815">MFSFNKYHFIASALVISLSFYSCNKEKNENIAVSQFADSSSSTIFISNDKLHEYVVIANPGSVDGKITVHDSKENKEYALQRVESESGIKYESKNGYTLWTKGSEFTWGKGNETIAKGTLKTTEVSVEKEVEISKFNSKHYGNFVNSDYENRDEGSDWVAVIVKPIDRFRVKLSVRSRADKKKETCTFDAIGYVNDEHTLKVSENGINIVFTFTDKEVTIATVSEMSTDKLTYFCSGGANLADTYSKIDGVLDTNQIDKTGYSKSLVYNNILFRIEENEGMVTVTPEGLEVGKAESYPVKGEIINAEVDDLNNDTYPELLIYTKSGVNNRGEVIGFSVNNGKSMNRISISKVSDNTETNEGYQGYDEFAMVEGTFIRRFPIYENNEPTEKIRQIQYNLEDNEGMRQLVVNKIMNY</sequence>
<evidence type="ECO:0000256" key="1">
    <source>
        <dbReference type="ARBA" id="ARBA00022729"/>
    </source>
</evidence>
<organism evidence="6 7">
    <name type="scientific">Formosa undariae</name>
    <dbReference type="NCBI Taxonomy" id="1325436"/>
    <lineage>
        <taxon>Bacteria</taxon>
        <taxon>Pseudomonadati</taxon>
        <taxon>Bacteroidota</taxon>
        <taxon>Flavobacteriia</taxon>
        <taxon>Flavobacteriales</taxon>
        <taxon>Flavobacteriaceae</taxon>
        <taxon>Formosa</taxon>
    </lineage>
</organism>
<dbReference type="PROSITE" id="PS51257">
    <property type="entry name" value="PROKAR_LIPOPROTEIN"/>
    <property type="match status" value="1"/>
</dbReference>
<protein>
    <submittedName>
        <fullName evidence="6">MliC family protein</fullName>
    </submittedName>
</protein>
<dbReference type="InterPro" id="IPR018660">
    <property type="entry name" value="MliC"/>
</dbReference>
<comment type="caution">
    <text evidence="6">The sequence shown here is derived from an EMBL/GenBank/DDBJ whole genome shotgun (WGS) entry which is preliminary data.</text>
</comment>
<keyword evidence="1" id="KW-0732">Signal</keyword>
<keyword evidence="2" id="KW-0472">Membrane</keyword>
<feature type="domain" description="C-type lysozyme inhibitor" evidence="5">
    <location>
        <begin position="74"/>
        <end position="114"/>
    </location>
</feature>
<reference evidence="6 7" key="1">
    <citation type="submission" date="2024-09" db="EMBL/GenBank/DDBJ databases">
        <authorList>
            <person name="Sun Q."/>
            <person name="Mori K."/>
        </authorList>
    </citation>
    <scope>NUCLEOTIDE SEQUENCE [LARGE SCALE GENOMIC DNA]</scope>
    <source>
        <strain evidence="6 7">CECT 8286</strain>
    </source>
</reference>
<dbReference type="Gene3D" id="2.40.128.200">
    <property type="match status" value="1"/>
</dbReference>
<accession>A0ABV5EYI5</accession>
<dbReference type="Proteomes" id="UP001589605">
    <property type="component" value="Unassembled WGS sequence"/>
</dbReference>
<evidence type="ECO:0000313" key="7">
    <source>
        <dbReference type="Proteomes" id="UP001589605"/>
    </source>
</evidence>
<keyword evidence="3" id="KW-0564">Palmitate</keyword>
<evidence type="ECO:0000259" key="5">
    <source>
        <dbReference type="Pfam" id="PF09864"/>
    </source>
</evidence>
<dbReference type="Pfam" id="PF09864">
    <property type="entry name" value="MliC"/>
    <property type="match status" value="1"/>
</dbReference>
<keyword evidence="7" id="KW-1185">Reference proteome</keyword>
<evidence type="ECO:0000256" key="2">
    <source>
        <dbReference type="ARBA" id="ARBA00023136"/>
    </source>
</evidence>
<proteinExistence type="predicted"/>
<keyword evidence="4" id="KW-0449">Lipoprotein</keyword>
<name>A0ABV5EYI5_9FLAO</name>
<dbReference type="InterPro" id="IPR036328">
    <property type="entry name" value="MliC_sf"/>
</dbReference>